<evidence type="ECO:0000313" key="3">
    <source>
        <dbReference type="EMBL" id="GAA2543903.1"/>
    </source>
</evidence>
<gene>
    <name evidence="3" type="ORF">GCM10010423_48690</name>
</gene>
<comment type="caution">
    <text evidence="3">The sequence shown here is derived from an EMBL/GenBank/DDBJ whole genome shotgun (WGS) entry which is preliminary data.</text>
</comment>
<feature type="region of interest" description="Disordered" evidence="1">
    <location>
        <begin position="131"/>
        <end position="170"/>
    </location>
</feature>
<dbReference type="Pfam" id="PF14206">
    <property type="entry name" value="Cys_rich_CPCC"/>
    <property type="match status" value="1"/>
</dbReference>
<organism evidence="3 4">
    <name type="scientific">Streptomyces levis</name>
    <dbReference type="NCBI Taxonomy" id="285566"/>
    <lineage>
        <taxon>Bacteria</taxon>
        <taxon>Bacillati</taxon>
        <taxon>Actinomycetota</taxon>
        <taxon>Actinomycetes</taxon>
        <taxon>Kitasatosporales</taxon>
        <taxon>Streptomycetaceae</taxon>
        <taxon>Streptomyces</taxon>
    </lineage>
</organism>
<dbReference type="EMBL" id="BAAATM010000015">
    <property type="protein sequence ID" value="GAA2543903.1"/>
    <property type="molecule type" value="Genomic_DNA"/>
</dbReference>
<proteinExistence type="predicted"/>
<accession>A0ABN3NX52</accession>
<dbReference type="InterPro" id="IPR025983">
    <property type="entry name" value="Cys_rich_CPCC"/>
</dbReference>
<evidence type="ECO:0000259" key="2">
    <source>
        <dbReference type="Pfam" id="PF14206"/>
    </source>
</evidence>
<evidence type="ECO:0000313" key="4">
    <source>
        <dbReference type="Proteomes" id="UP001501095"/>
    </source>
</evidence>
<evidence type="ECO:0000256" key="1">
    <source>
        <dbReference type="SAM" id="MobiDB-lite"/>
    </source>
</evidence>
<feature type="compositionally biased region" description="Basic and acidic residues" evidence="1">
    <location>
        <begin position="153"/>
        <end position="168"/>
    </location>
</feature>
<reference evidence="3 4" key="1">
    <citation type="journal article" date="2019" name="Int. J. Syst. Evol. Microbiol.">
        <title>The Global Catalogue of Microorganisms (GCM) 10K type strain sequencing project: providing services to taxonomists for standard genome sequencing and annotation.</title>
        <authorList>
            <consortium name="The Broad Institute Genomics Platform"/>
            <consortium name="The Broad Institute Genome Sequencing Center for Infectious Disease"/>
            <person name="Wu L."/>
            <person name="Ma J."/>
        </authorList>
    </citation>
    <scope>NUCLEOTIDE SEQUENCE [LARGE SCALE GENOMIC DNA]</scope>
    <source>
        <strain evidence="3 4">JCM 6924</strain>
    </source>
</reference>
<sequence>MAFLLAQGMPFAGRTVPSDVVQHRRKSLHFPVREFYRIITAGRSTVRRLTITGMPVPPPHPAPPPEELLPCPCCGHRTLGELWAYEICPVCFWEEDPFQLRFPTAGGGPNHGLSLVEAQANYRRTGAVTEEMRRHVRPPRQDEPLDPGFRPADPARDPFERGPARDPMPEDLTTLYYWRPTYWRRHLAPRQDDP</sequence>
<name>A0ABN3NX52_9ACTN</name>
<keyword evidence="4" id="KW-1185">Reference proteome</keyword>
<protein>
    <recommendedName>
        <fullName evidence="2">Cysteine-rich CPCC domain-containing protein</fullName>
    </recommendedName>
</protein>
<dbReference type="Proteomes" id="UP001501095">
    <property type="component" value="Unassembled WGS sequence"/>
</dbReference>
<feature type="domain" description="Cysteine-rich CPCC" evidence="2">
    <location>
        <begin position="70"/>
        <end position="143"/>
    </location>
</feature>